<dbReference type="GO" id="GO:0016020">
    <property type="term" value="C:membrane"/>
    <property type="evidence" value="ECO:0007669"/>
    <property type="project" value="TreeGrafter"/>
</dbReference>
<sequence length="313" mass="33599">MIESRISGDGDSRTGGVRAAAAGHFGTMKRAVRHAVKPYPIRDLPDGRRLELPGRGTTYITESGPADAPTVFLLHGVSTSGILGWYPAIPALNSDFHVVTIDQRWHGRGIRSSEFTLVDCADDVAAVADRLGVDQFTAAGFSMGGGIAQLAWQRHRDRVAGLVLCSTGPYFSSIDPDRLASEQRISKALKVIDKMMPTPSDATLDDWQGNHLKWGIAQMTSTRLGDQGTFATAMSHFDSRPWLAEIDVPTAVVVSTRDKVVQPERQQLLVDGIPGAQRFDVDGGHACCVLGAEAFVPELSKAVHAVASLKSVS</sequence>
<evidence type="ECO:0000313" key="3">
    <source>
        <dbReference type="Proteomes" id="UP000551501"/>
    </source>
</evidence>
<accession>A0A840F646</accession>
<dbReference type="InterPro" id="IPR000073">
    <property type="entry name" value="AB_hydrolase_1"/>
</dbReference>
<dbReference type="Gene3D" id="3.40.50.1820">
    <property type="entry name" value="alpha/beta hydrolase"/>
    <property type="match status" value="1"/>
</dbReference>
<evidence type="ECO:0000313" key="2">
    <source>
        <dbReference type="EMBL" id="MBB4135007.1"/>
    </source>
</evidence>
<protein>
    <submittedName>
        <fullName evidence="2">3-oxoadipate enol-lactonase</fullName>
        <ecNumber evidence="2">3.1.1.24</ecNumber>
    </submittedName>
</protein>
<gene>
    <name evidence="2" type="ORF">BKA16_001559</name>
</gene>
<keyword evidence="3" id="KW-1185">Reference proteome</keyword>
<dbReference type="Pfam" id="PF00561">
    <property type="entry name" value="Abhydrolase_1"/>
    <property type="match status" value="1"/>
</dbReference>
<organism evidence="2 3">
    <name type="scientific">Gordonia humi</name>
    <dbReference type="NCBI Taxonomy" id="686429"/>
    <lineage>
        <taxon>Bacteria</taxon>
        <taxon>Bacillati</taxon>
        <taxon>Actinomycetota</taxon>
        <taxon>Actinomycetes</taxon>
        <taxon>Mycobacteriales</taxon>
        <taxon>Gordoniaceae</taxon>
        <taxon>Gordonia</taxon>
    </lineage>
</organism>
<dbReference type="Proteomes" id="UP000551501">
    <property type="component" value="Unassembled WGS sequence"/>
</dbReference>
<dbReference type="InterPro" id="IPR050266">
    <property type="entry name" value="AB_hydrolase_sf"/>
</dbReference>
<proteinExistence type="predicted"/>
<dbReference type="PANTHER" id="PTHR43798:SF5">
    <property type="entry name" value="MONOACYLGLYCEROL LIPASE ABHD6"/>
    <property type="match status" value="1"/>
</dbReference>
<dbReference type="GO" id="GO:0046464">
    <property type="term" value="P:acylglycerol catabolic process"/>
    <property type="evidence" value="ECO:0007669"/>
    <property type="project" value="TreeGrafter"/>
</dbReference>
<reference evidence="2 3" key="1">
    <citation type="submission" date="2020-08" db="EMBL/GenBank/DDBJ databases">
        <title>Sequencing the genomes of 1000 actinobacteria strains.</title>
        <authorList>
            <person name="Klenk H.-P."/>
        </authorList>
    </citation>
    <scope>NUCLEOTIDE SEQUENCE [LARGE SCALE GENOMIC DNA]</scope>
    <source>
        <strain evidence="2 3">DSM 45298</strain>
    </source>
</reference>
<dbReference type="GO" id="GO:0047570">
    <property type="term" value="F:3-oxoadipate enol-lactonase activity"/>
    <property type="evidence" value="ECO:0007669"/>
    <property type="project" value="UniProtKB-EC"/>
</dbReference>
<dbReference type="EMBL" id="JACIFP010000001">
    <property type="protein sequence ID" value="MBB4135007.1"/>
    <property type="molecule type" value="Genomic_DNA"/>
</dbReference>
<feature type="domain" description="AB hydrolase-1" evidence="1">
    <location>
        <begin position="69"/>
        <end position="287"/>
    </location>
</feature>
<dbReference type="SUPFAM" id="SSF53474">
    <property type="entry name" value="alpha/beta-Hydrolases"/>
    <property type="match status" value="1"/>
</dbReference>
<name>A0A840F646_9ACTN</name>
<dbReference type="EC" id="3.1.1.24" evidence="2"/>
<dbReference type="GO" id="GO:0047372">
    <property type="term" value="F:monoacylglycerol lipase activity"/>
    <property type="evidence" value="ECO:0007669"/>
    <property type="project" value="TreeGrafter"/>
</dbReference>
<dbReference type="AlphaFoldDB" id="A0A840F646"/>
<dbReference type="PANTHER" id="PTHR43798">
    <property type="entry name" value="MONOACYLGLYCEROL LIPASE"/>
    <property type="match status" value="1"/>
</dbReference>
<keyword evidence="2" id="KW-0378">Hydrolase</keyword>
<evidence type="ECO:0000259" key="1">
    <source>
        <dbReference type="Pfam" id="PF00561"/>
    </source>
</evidence>
<comment type="caution">
    <text evidence="2">The sequence shown here is derived from an EMBL/GenBank/DDBJ whole genome shotgun (WGS) entry which is preliminary data.</text>
</comment>
<dbReference type="InterPro" id="IPR029058">
    <property type="entry name" value="AB_hydrolase_fold"/>
</dbReference>